<evidence type="ECO:0000313" key="2">
    <source>
        <dbReference type="Proteomes" id="UP000002066"/>
    </source>
</evidence>
<dbReference type="KEGG" id="sfa:Sfla_3323"/>
<gene>
    <name evidence="1" type="ordered locus">Sfla_3323</name>
</gene>
<sequence length="107" mass="11642">MNLTGLHRRLLADVLAVGGAYPLALTCGYAVQAHGLVDRLSQDLYVVTENPDRMADIATVVRTGLEQRGWSVEAPEADPLYARLIVTDPARHEECEVDILKVCRAGA</sequence>
<organism evidence="1 2">
    <name type="scientific">Streptomyces pratensis (strain ATCC 33331 / IAF-45CD)</name>
    <dbReference type="NCBI Taxonomy" id="591167"/>
    <lineage>
        <taxon>Bacteria</taxon>
        <taxon>Bacillati</taxon>
        <taxon>Actinomycetota</taxon>
        <taxon>Actinomycetes</taxon>
        <taxon>Kitasatosporales</taxon>
        <taxon>Streptomycetaceae</taxon>
        <taxon>Streptomyces</taxon>
    </lineage>
</organism>
<dbReference type="AlphaFoldDB" id="A0A8D3WH15"/>
<dbReference type="Proteomes" id="UP000002066">
    <property type="component" value="Chromosome"/>
</dbReference>
<accession>A0A8D3WH15</accession>
<name>A0A8D3WH15_STRFA</name>
<protein>
    <submittedName>
        <fullName evidence="1">Uncharacterized protein</fullName>
    </submittedName>
</protein>
<evidence type="ECO:0000313" key="1">
    <source>
        <dbReference type="EMBL" id="ADW04744.1"/>
    </source>
</evidence>
<dbReference type="EMBL" id="CP002475">
    <property type="protein sequence ID" value="ADW04744.1"/>
    <property type="molecule type" value="Genomic_DNA"/>
</dbReference>
<proteinExistence type="predicted"/>
<reference evidence="1 2" key="1">
    <citation type="submission" date="2011-01" db="EMBL/GenBank/DDBJ databases">
        <title>Complete sequence of chromosome of Streptomyces flavogriseus ATCC 33331.</title>
        <authorList>
            <consortium name="US DOE Joint Genome Institute"/>
            <person name="Lucas S."/>
            <person name="Copeland A."/>
            <person name="Lapidus A."/>
            <person name="Cheng J.-F."/>
            <person name="Goodwin L."/>
            <person name="Pitluck S."/>
            <person name="Davenport K."/>
            <person name="Detter J.C."/>
            <person name="Han C."/>
            <person name="Tapia R."/>
            <person name="Land M."/>
            <person name="Hauser L."/>
            <person name="Kyrpides N."/>
            <person name="Ivanova N."/>
            <person name="Ovchinnikova G."/>
            <person name="Pagani I."/>
            <person name="Brumm P."/>
            <person name="Mead D."/>
            <person name="Woyke T."/>
        </authorList>
    </citation>
    <scope>NUCLEOTIDE SEQUENCE [LARGE SCALE GENOMIC DNA]</scope>
    <source>
        <strain evidence="2">ATCC 33331 / IAF-45CD</strain>
    </source>
</reference>